<comment type="cofactor">
    <cofactor evidence="16">
        <name>NH4(+)</name>
        <dbReference type="ChEBI" id="CHEBI:28938"/>
    </cofactor>
    <cofactor evidence="16">
        <name>K(+)</name>
        <dbReference type="ChEBI" id="CHEBI:29103"/>
    </cofactor>
    <text evidence="16">A monovalent cation. Ammonium or potassium.</text>
</comment>
<comment type="pathway">
    <text evidence="4 16">Cofactor biosynthesis; coenzyme A biosynthesis; CoA from (R)-pantothenate: step 1/5.</text>
</comment>
<dbReference type="InterPro" id="IPR043129">
    <property type="entry name" value="ATPase_NBD"/>
</dbReference>
<keyword evidence="8 16" id="KW-0808">Transferase</keyword>
<dbReference type="CDD" id="cd24015">
    <property type="entry name" value="ASKHA_NBD_PanK-III"/>
    <property type="match status" value="1"/>
</dbReference>
<comment type="catalytic activity">
    <reaction evidence="1 16">
        <text>(R)-pantothenate + ATP = (R)-4'-phosphopantothenate + ADP + H(+)</text>
        <dbReference type="Rhea" id="RHEA:16373"/>
        <dbReference type="ChEBI" id="CHEBI:10986"/>
        <dbReference type="ChEBI" id="CHEBI:15378"/>
        <dbReference type="ChEBI" id="CHEBI:29032"/>
        <dbReference type="ChEBI" id="CHEBI:30616"/>
        <dbReference type="ChEBI" id="CHEBI:456216"/>
        <dbReference type="EC" id="2.7.1.33"/>
    </reaction>
</comment>
<dbReference type="EMBL" id="LSDB01000036">
    <property type="protein sequence ID" value="KXB57697.1"/>
    <property type="molecule type" value="Genomic_DNA"/>
</dbReference>
<evidence type="ECO:0000256" key="9">
    <source>
        <dbReference type="ARBA" id="ARBA00022741"/>
    </source>
</evidence>
<evidence type="ECO:0000256" key="5">
    <source>
        <dbReference type="ARBA" id="ARBA00011738"/>
    </source>
</evidence>
<gene>
    <name evidence="16" type="primary">coaX</name>
    <name evidence="17" type="ORF">HMPREF1871_00817</name>
</gene>
<evidence type="ECO:0000256" key="6">
    <source>
        <dbReference type="ARBA" id="ARBA00012102"/>
    </source>
</evidence>
<feature type="binding site" evidence="16">
    <location>
        <position position="130"/>
    </location>
    <ligand>
        <name>K(+)</name>
        <dbReference type="ChEBI" id="CHEBI:29103"/>
    </ligand>
</feature>
<evidence type="ECO:0000256" key="14">
    <source>
        <dbReference type="ARBA" id="ARBA00038036"/>
    </source>
</evidence>
<dbReference type="NCBIfam" id="NF009855">
    <property type="entry name" value="PRK13321.1"/>
    <property type="match status" value="1"/>
</dbReference>
<reference evidence="17 18" key="1">
    <citation type="submission" date="2016-01" db="EMBL/GenBank/DDBJ databases">
        <authorList>
            <person name="Mitreva M."/>
            <person name="Pepin K.H."/>
            <person name="Mihindukulasuriya K.A."/>
            <person name="Fulton R."/>
            <person name="Fronick C."/>
            <person name="O'Laughlin M."/>
            <person name="Miner T."/>
            <person name="Herter B."/>
            <person name="Rosa B.A."/>
            <person name="Cordes M."/>
            <person name="Tomlinson C."/>
            <person name="Wollam A."/>
            <person name="Palsikar V.B."/>
            <person name="Mardis E.R."/>
            <person name="Wilson R.K."/>
        </authorList>
    </citation>
    <scope>NUCLEOTIDE SEQUENCE [LARGE SCALE GENOMIC DNA]</scope>
    <source>
        <strain evidence="17 18">KA00071</strain>
    </source>
</reference>
<dbReference type="NCBIfam" id="TIGR00671">
    <property type="entry name" value="baf"/>
    <property type="match status" value="1"/>
</dbReference>
<evidence type="ECO:0000256" key="7">
    <source>
        <dbReference type="ARBA" id="ARBA00022490"/>
    </source>
</evidence>
<dbReference type="HAMAP" id="MF_01274">
    <property type="entry name" value="Pantothen_kinase_3"/>
    <property type="match status" value="1"/>
</dbReference>
<dbReference type="Gene3D" id="3.30.420.40">
    <property type="match status" value="2"/>
</dbReference>
<evidence type="ECO:0000256" key="1">
    <source>
        <dbReference type="ARBA" id="ARBA00001206"/>
    </source>
</evidence>
<feature type="binding site" evidence="16">
    <location>
        <position position="185"/>
    </location>
    <ligand>
        <name>substrate</name>
    </ligand>
</feature>
<dbReference type="SUPFAM" id="SSF53067">
    <property type="entry name" value="Actin-like ATPase domain"/>
    <property type="match status" value="2"/>
</dbReference>
<keyword evidence="12 16" id="KW-0630">Potassium</keyword>
<dbReference type="EC" id="2.7.1.33" evidence="6 16"/>
<feature type="binding site" evidence="16">
    <location>
        <begin position="6"/>
        <end position="13"/>
    </location>
    <ligand>
        <name>ATP</name>
        <dbReference type="ChEBI" id="CHEBI:30616"/>
    </ligand>
</feature>
<feature type="binding site" evidence="16">
    <location>
        <begin position="108"/>
        <end position="111"/>
    </location>
    <ligand>
        <name>substrate</name>
    </ligand>
</feature>
<evidence type="ECO:0000313" key="17">
    <source>
        <dbReference type="EMBL" id="KXB57697.1"/>
    </source>
</evidence>
<feature type="binding site" evidence="16">
    <location>
        <position position="133"/>
    </location>
    <ligand>
        <name>ATP</name>
        <dbReference type="ChEBI" id="CHEBI:30616"/>
    </ligand>
</feature>
<keyword evidence="13 16" id="KW-0173">Coenzyme A biosynthesis</keyword>
<feature type="active site" description="Proton acceptor" evidence="16">
    <location>
        <position position="110"/>
    </location>
</feature>
<dbReference type="PANTHER" id="PTHR34265:SF1">
    <property type="entry name" value="TYPE III PANTOTHENATE KINASE"/>
    <property type="match status" value="1"/>
</dbReference>
<dbReference type="GO" id="GO:0016301">
    <property type="term" value="F:kinase activity"/>
    <property type="evidence" value="ECO:0007669"/>
    <property type="project" value="UniProtKB-KW"/>
</dbReference>
<evidence type="ECO:0000256" key="10">
    <source>
        <dbReference type="ARBA" id="ARBA00022777"/>
    </source>
</evidence>
<keyword evidence="7 16" id="KW-0963">Cytoplasm</keyword>
<keyword evidence="16" id="KW-0479">Metal-binding</keyword>
<evidence type="ECO:0000256" key="13">
    <source>
        <dbReference type="ARBA" id="ARBA00022993"/>
    </source>
</evidence>
<name>A0ABR5TLG7_9BACL</name>
<comment type="subcellular location">
    <subcellularLocation>
        <location evidence="3 16">Cytoplasm</location>
    </subcellularLocation>
</comment>
<dbReference type="PANTHER" id="PTHR34265">
    <property type="entry name" value="TYPE III PANTOTHENATE KINASE"/>
    <property type="match status" value="1"/>
</dbReference>
<evidence type="ECO:0000256" key="3">
    <source>
        <dbReference type="ARBA" id="ARBA00004496"/>
    </source>
</evidence>
<evidence type="ECO:0000256" key="12">
    <source>
        <dbReference type="ARBA" id="ARBA00022958"/>
    </source>
</evidence>
<evidence type="ECO:0000256" key="16">
    <source>
        <dbReference type="HAMAP-Rule" id="MF_01274"/>
    </source>
</evidence>
<dbReference type="NCBIfam" id="NF009848">
    <property type="entry name" value="PRK13318.1-6"/>
    <property type="match status" value="1"/>
</dbReference>
<dbReference type="InterPro" id="IPR004619">
    <property type="entry name" value="Type_III_PanK"/>
</dbReference>
<protein>
    <recommendedName>
        <fullName evidence="15 16">Type III pantothenate kinase</fullName>
        <ecNumber evidence="6 16">2.7.1.33</ecNumber>
    </recommendedName>
    <alternativeName>
        <fullName evidence="16">PanK-III</fullName>
    </alternativeName>
    <alternativeName>
        <fullName evidence="16">Pantothenic acid kinase</fullName>
    </alternativeName>
</protein>
<dbReference type="Pfam" id="PF03309">
    <property type="entry name" value="Pan_kinase"/>
    <property type="match status" value="1"/>
</dbReference>
<organism evidence="17 18">
    <name type="scientific">Gemelliphila asaccharolytica</name>
    <dbReference type="NCBI Taxonomy" id="502393"/>
    <lineage>
        <taxon>Bacteria</taxon>
        <taxon>Bacillati</taxon>
        <taxon>Bacillota</taxon>
        <taxon>Bacilli</taxon>
        <taxon>Bacillales</taxon>
        <taxon>Gemellaceae</taxon>
        <taxon>Gemelliphila</taxon>
    </lineage>
</organism>
<comment type="similarity">
    <text evidence="14 16">Belongs to the type III pantothenate kinase family.</text>
</comment>
<evidence type="ECO:0000256" key="2">
    <source>
        <dbReference type="ARBA" id="ARBA00001958"/>
    </source>
</evidence>
<evidence type="ECO:0000256" key="8">
    <source>
        <dbReference type="ARBA" id="ARBA00022679"/>
    </source>
</evidence>
<evidence type="ECO:0000313" key="18">
    <source>
        <dbReference type="Proteomes" id="UP000070467"/>
    </source>
</evidence>
<evidence type="ECO:0000256" key="4">
    <source>
        <dbReference type="ARBA" id="ARBA00005225"/>
    </source>
</evidence>
<comment type="subunit">
    <text evidence="5 16">Homodimer.</text>
</comment>
<comment type="function">
    <text evidence="16">Catalyzes the phosphorylation of pantothenate (Pan), the first step in CoA biosynthesis.</text>
</comment>
<keyword evidence="9 16" id="KW-0547">Nucleotide-binding</keyword>
<comment type="caution">
    <text evidence="16">Lacks conserved residue(s) required for the propagation of feature annotation.</text>
</comment>
<accession>A0ABR5TLG7</accession>
<sequence>MIFALDVGNTNIVLGVFSDEYKLKYYWRISTDSSKTEDELYVIIKNFFIDKNIEFDNFNGVIIASVVPTMIYSLKLLSRKYFKKEPIIVSHEINTGLKVPKPYSGKLGADRIVDIVGAKVSNHLPAIIVDFGTATTFDYVDKDMVYRGGIICPGINISSEALYIRASQLPRVEISPASTALGMDTVSQIQAGLFYGFIGQFENILVNIKKEIGENVNVVLTGGLARLFATYSKHVDIIDNNLTLKGMIEIYKMNKEKI</sequence>
<evidence type="ECO:0000256" key="15">
    <source>
        <dbReference type="ARBA" id="ARBA00040883"/>
    </source>
</evidence>
<keyword evidence="10 16" id="KW-0418">Kinase</keyword>
<keyword evidence="11 16" id="KW-0067">ATP-binding</keyword>
<dbReference type="Proteomes" id="UP000070467">
    <property type="component" value="Unassembled WGS sequence"/>
</dbReference>
<keyword evidence="18" id="KW-1185">Reference proteome</keyword>
<comment type="cofactor">
    <cofactor evidence="2">
        <name>K(+)</name>
        <dbReference type="ChEBI" id="CHEBI:29103"/>
    </cofactor>
</comment>
<dbReference type="RefSeq" id="WP_066130305.1">
    <property type="nucleotide sequence ID" value="NZ_KQ959886.1"/>
</dbReference>
<evidence type="ECO:0000256" key="11">
    <source>
        <dbReference type="ARBA" id="ARBA00022840"/>
    </source>
</evidence>
<comment type="caution">
    <text evidence="17">The sequence shown here is derived from an EMBL/GenBank/DDBJ whole genome shotgun (WGS) entry which is preliminary data.</text>
</comment>
<proteinExistence type="inferred from homology"/>